<evidence type="ECO:0000256" key="2">
    <source>
        <dbReference type="ARBA" id="ARBA00022448"/>
    </source>
</evidence>
<comment type="function">
    <text evidence="8">ATP-binding (A) component of a common energy-coupling factor (ECF) ABC-transporter complex.</text>
</comment>
<dbReference type="InterPro" id="IPR030946">
    <property type="entry name" value="EcfA2"/>
</dbReference>
<dbReference type="PROSITE" id="PS50893">
    <property type="entry name" value="ABC_TRANSPORTER_2"/>
    <property type="match status" value="1"/>
</dbReference>
<feature type="domain" description="ABC transporter" evidence="10">
    <location>
        <begin position="3"/>
        <end position="244"/>
    </location>
</feature>
<keyword evidence="3 8" id="KW-1003">Cell membrane</keyword>
<evidence type="ECO:0000256" key="1">
    <source>
        <dbReference type="ARBA" id="ARBA00004202"/>
    </source>
</evidence>
<dbReference type="AlphaFoldDB" id="A0A9D2LTI9"/>
<evidence type="ECO:0000259" key="10">
    <source>
        <dbReference type="PROSITE" id="PS50893"/>
    </source>
</evidence>
<evidence type="ECO:0000256" key="6">
    <source>
        <dbReference type="ARBA" id="ARBA00022967"/>
    </source>
</evidence>
<keyword evidence="2 8" id="KW-0813">Transport</keyword>
<evidence type="ECO:0000256" key="8">
    <source>
        <dbReference type="RuleBase" id="RU365104"/>
    </source>
</evidence>
<dbReference type="InterPro" id="IPR003593">
    <property type="entry name" value="AAA+_ATPase"/>
</dbReference>
<dbReference type="PANTHER" id="PTHR43553:SF27">
    <property type="entry name" value="ENERGY-COUPLING FACTOR TRANSPORTER ATP-BINDING PROTEIN ECFA2"/>
    <property type="match status" value="1"/>
</dbReference>
<reference evidence="11" key="1">
    <citation type="journal article" date="2021" name="PeerJ">
        <title>Extensive microbial diversity within the chicken gut microbiome revealed by metagenomics and culture.</title>
        <authorList>
            <person name="Gilroy R."/>
            <person name="Ravi A."/>
            <person name="Getino M."/>
            <person name="Pursley I."/>
            <person name="Horton D.L."/>
            <person name="Alikhan N.F."/>
            <person name="Baker D."/>
            <person name="Gharbi K."/>
            <person name="Hall N."/>
            <person name="Watson M."/>
            <person name="Adriaenssens E.M."/>
            <person name="Foster-Nyarko E."/>
            <person name="Jarju S."/>
            <person name="Secka A."/>
            <person name="Antonio M."/>
            <person name="Oren A."/>
            <person name="Chaudhuri R.R."/>
            <person name="La Ragione R."/>
            <person name="Hildebrand F."/>
            <person name="Pallen M.J."/>
        </authorList>
    </citation>
    <scope>NUCLEOTIDE SEQUENCE</scope>
    <source>
        <strain evidence="11">ChiSjej1B19-5720</strain>
    </source>
</reference>
<organism evidence="11 12">
    <name type="scientific">Candidatus Blautia faecavium</name>
    <dbReference type="NCBI Taxonomy" id="2838487"/>
    <lineage>
        <taxon>Bacteria</taxon>
        <taxon>Bacillati</taxon>
        <taxon>Bacillota</taxon>
        <taxon>Clostridia</taxon>
        <taxon>Lachnospirales</taxon>
        <taxon>Lachnospiraceae</taxon>
        <taxon>Blautia</taxon>
    </lineage>
</organism>
<feature type="compositionally biased region" description="Basic and acidic residues" evidence="9">
    <location>
        <begin position="280"/>
        <end position="300"/>
    </location>
</feature>
<keyword evidence="4 8" id="KW-0547">Nucleotide-binding</keyword>
<accession>A0A9D2LTI9</accession>
<dbReference type="Gene3D" id="3.40.50.300">
    <property type="entry name" value="P-loop containing nucleotide triphosphate hydrolases"/>
    <property type="match status" value="1"/>
</dbReference>
<dbReference type="GO" id="GO:0042626">
    <property type="term" value="F:ATPase-coupled transmembrane transporter activity"/>
    <property type="evidence" value="ECO:0007669"/>
    <property type="project" value="TreeGrafter"/>
</dbReference>
<dbReference type="FunFam" id="3.40.50.300:FF:000224">
    <property type="entry name" value="Energy-coupling factor transporter ATP-binding protein EcfA"/>
    <property type="match status" value="1"/>
</dbReference>
<dbReference type="CDD" id="cd03225">
    <property type="entry name" value="ABC_cobalt_CbiO_domain1"/>
    <property type="match status" value="1"/>
</dbReference>
<feature type="region of interest" description="Disordered" evidence="9">
    <location>
        <begin position="280"/>
        <end position="306"/>
    </location>
</feature>
<evidence type="ECO:0000256" key="5">
    <source>
        <dbReference type="ARBA" id="ARBA00022840"/>
    </source>
</evidence>
<reference evidence="11" key="2">
    <citation type="submission" date="2021-04" db="EMBL/GenBank/DDBJ databases">
        <authorList>
            <person name="Gilroy R."/>
        </authorList>
    </citation>
    <scope>NUCLEOTIDE SEQUENCE</scope>
    <source>
        <strain evidence="11">ChiSjej1B19-5720</strain>
    </source>
</reference>
<keyword evidence="6" id="KW-1278">Translocase</keyword>
<comment type="caution">
    <text evidence="11">The sequence shown here is derived from an EMBL/GenBank/DDBJ whole genome shotgun (WGS) entry which is preliminary data.</text>
</comment>
<comment type="subunit">
    <text evidence="8">Forms a stable energy-coupling factor (ECF) transporter complex composed of 2 membrane-embedded substrate-binding proteins (S component), 2 ATP-binding proteins (A component) and 2 transmembrane proteins (T component).</text>
</comment>
<evidence type="ECO:0000313" key="11">
    <source>
        <dbReference type="EMBL" id="HJB28779.1"/>
    </source>
</evidence>
<dbReference type="InterPro" id="IPR027417">
    <property type="entry name" value="P-loop_NTPase"/>
</dbReference>
<keyword evidence="5 8" id="KW-0067">ATP-binding</keyword>
<dbReference type="GO" id="GO:0005524">
    <property type="term" value="F:ATP binding"/>
    <property type="evidence" value="ECO:0007669"/>
    <property type="project" value="UniProtKB-UniRule"/>
</dbReference>
<dbReference type="GO" id="GO:0016887">
    <property type="term" value="F:ATP hydrolysis activity"/>
    <property type="evidence" value="ECO:0007669"/>
    <property type="project" value="InterPro"/>
</dbReference>
<gene>
    <name evidence="11" type="ORF">IAA06_08290</name>
</gene>
<dbReference type="Proteomes" id="UP000823842">
    <property type="component" value="Unassembled WGS sequence"/>
</dbReference>
<dbReference type="EC" id="7.-.-.-" evidence="8"/>
<dbReference type="GO" id="GO:0043190">
    <property type="term" value="C:ATP-binding cassette (ABC) transporter complex"/>
    <property type="evidence" value="ECO:0007669"/>
    <property type="project" value="TreeGrafter"/>
</dbReference>
<evidence type="ECO:0000313" key="12">
    <source>
        <dbReference type="Proteomes" id="UP000823842"/>
    </source>
</evidence>
<dbReference type="SUPFAM" id="SSF52540">
    <property type="entry name" value="P-loop containing nucleoside triphosphate hydrolases"/>
    <property type="match status" value="1"/>
</dbReference>
<dbReference type="PANTHER" id="PTHR43553">
    <property type="entry name" value="HEAVY METAL TRANSPORTER"/>
    <property type="match status" value="1"/>
</dbReference>
<dbReference type="SMART" id="SM00382">
    <property type="entry name" value="AAA"/>
    <property type="match status" value="1"/>
</dbReference>
<dbReference type="Pfam" id="PF00005">
    <property type="entry name" value="ABC_tran"/>
    <property type="match status" value="1"/>
</dbReference>
<dbReference type="InterPro" id="IPR015856">
    <property type="entry name" value="ABC_transpr_CbiO/EcfA_su"/>
</dbReference>
<name>A0A9D2LTI9_9FIRM</name>
<dbReference type="InterPro" id="IPR017871">
    <property type="entry name" value="ABC_transporter-like_CS"/>
</dbReference>
<sequence length="306" mass="33748">MSIELKNITYTYSPGTSYEIHAIKDVSLLIPDGQFIGMIGHTGSGKSTLIQHFNALIQPTSGTVLYNGEDVWQEKYDRKKLRSEVGLVFQYPEHQLFENDVLSDVCFGPMNQGLTREEAEKEARQALLQVGFKEKNFGKSPFELSGGQKKRVAIAGVLAMNPKILILDEPTAGLDPKGRDDILDQIAELHKVRGITIILVSHSMEDIAKYVERLIVMNHGQVAFDDTPKKVFAHYKELEAMGLAAPQITYIMHALKESGLPVDADATTVAEARESILSALREKQSPLLKGRKEGTKDGGKGGRTNA</sequence>
<dbReference type="EMBL" id="DWYZ01000158">
    <property type="protein sequence ID" value="HJB28779.1"/>
    <property type="molecule type" value="Genomic_DNA"/>
</dbReference>
<dbReference type="NCBIfam" id="TIGR04521">
    <property type="entry name" value="ECF_ATPase_2"/>
    <property type="match status" value="1"/>
</dbReference>
<keyword evidence="7 8" id="KW-0472">Membrane</keyword>
<evidence type="ECO:0000256" key="4">
    <source>
        <dbReference type="ARBA" id="ARBA00022741"/>
    </source>
</evidence>
<dbReference type="InterPro" id="IPR050095">
    <property type="entry name" value="ECF_ABC_transporter_ATP-bd"/>
</dbReference>
<proteinExistence type="inferred from homology"/>
<comment type="similarity">
    <text evidence="8">Belongs to the ABC transporter superfamily. Energy-coupling factor EcfA family.</text>
</comment>
<comment type="subcellular location">
    <subcellularLocation>
        <location evidence="1 8">Cell membrane</location>
        <topology evidence="1 8">Peripheral membrane protein</topology>
    </subcellularLocation>
</comment>
<evidence type="ECO:0000256" key="7">
    <source>
        <dbReference type="ARBA" id="ARBA00023136"/>
    </source>
</evidence>
<evidence type="ECO:0000256" key="3">
    <source>
        <dbReference type="ARBA" id="ARBA00022475"/>
    </source>
</evidence>
<dbReference type="PROSITE" id="PS00211">
    <property type="entry name" value="ABC_TRANSPORTER_1"/>
    <property type="match status" value="1"/>
</dbReference>
<evidence type="ECO:0000256" key="9">
    <source>
        <dbReference type="SAM" id="MobiDB-lite"/>
    </source>
</evidence>
<protein>
    <recommendedName>
        <fullName evidence="8">Energy-coupling factor transporter ATP-binding protein EcfA2</fullName>
        <ecNumber evidence="8">7.-.-.-</ecNumber>
    </recommendedName>
</protein>
<dbReference type="InterPro" id="IPR003439">
    <property type="entry name" value="ABC_transporter-like_ATP-bd"/>
</dbReference>